<evidence type="ECO:0000313" key="1">
    <source>
        <dbReference type="EMBL" id="ODA90531.1"/>
    </source>
</evidence>
<accession>A0A1E2SLE5</accession>
<dbReference type="Proteomes" id="UP000094426">
    <property type="component" value="Unassembled WGS sequence"/>
</dbReference>
<name>A0A1E2SLE5_LEIXY</name>
<evidence type="ECO:0000313" key="2">
    <source>
        <dbReference type="Proteomes" id="UP000094426"/>
    </source>
</evidence>
<proteinExistence type="predicted"/>
<comment type="caution">
    <text evidence="1">The sequence shown here is derived from an EMBL/GenBank/DDBJ whole genome shotgun (WGS) entry which is preliminary data.</text>
</comment>
<dbReference type="OMA" id="YAEGWAQ"/>
<gene>
    <name evidence="1" type="ORF">ATY41_09830</name>
</gene>
<dbReference type="RefSeq" id="WP_011185588.1">
    <property type="nucleotide sequence ID" value="NZ_LNZG01000011.1"/>
</dbReference>
<reference evidence="1 2" key="1">
    <citation type="submission" date="2015-11" db="EMBL/GenBank/DDBJ databases">
        <authorList>
            <person name="Zhang Y."/>
            <person name="Guo Z."/>
        </authorList>
    </citation>
    <scope>NUCLEOTIDE SEQUENCE [LARGE SCALE GENOMIC DNA]</scope>
    <source>
        <strain evidence="2">gdw1</strain>
    </source>
</reference>
<protein>
    <submittedName>
        <fullName evidence="1">Uncharacterized protein</fullName>
    </submittedName>
</protein>
<dbReference type="EMBL" id="LNZG01000011">
    <property type="protein sequence ID" value="ODA90531.1"/>
    <property type="molecule type" value="Genomic_DNA"/>
</dbReference>
<sequence>MSSRSFAPAAYPQVRARAIPGAETERARGYAAGYADGTRKAQEEHIAAEAVRQQRIGDAIERQQRQVDQAVAAIRAAIGRLNARQAPVIQDADDALVEAGLELAEAILGREVAEGHVTAADTLRRALAAVADEQVVAVHMSPADVSLLAGANTGDAQIRMTDGFIDARICAALDRARIVLTGTHA</sequence>
<dbReference type="AlphaFoldDB" id="A0A1E2SLE5"/>
<organism evidence="1 2">
    <name type="scientific">Leifsonia xyli subsp. xyli</name>
    <dbReference type="NCBI Taxonomy" id="59736"/>
    <lineage>
        <taxon>Bacteria</taxon>
        <taxon>Bacillati</taxon>
        <taxon>Actinomycetota</taxon>
        <taxon>Actinomycetes</taxon>
        <taxon>Micrococcales</taxon>
        <taxon>Microbacteriaceae</taxon>
        <taxon>Leifsonia</taxon>
    </lineage>
</organism>